<dbReference type="HOGENOM" id="CLU_1133479_0_0_1"/>
<feature type="region of interest" description="Disordered" evidence="1">
    <location>
        <begin position="137"/>
        <end position="158"/>
    </location>
</feature>
<feature type="region of interest" description="Disordered" evidence="1">
    <location>
        <begin position="174"/>
        <end position="223"/>
    </location>
</feature>
<evidence type="ECO:0000313" key="2">
    <source>
        <dbReference type="EMBL" id="CCE30066.1"/>
    </source>
</evidence>
<dbReference type="EMBL" id="CAGA01000019">
    <property type="protein sequence ID" value="CCE30066.1"/>
    <property type="molecule type" value="Genomic_DNA"/>
</dbReference>
<dbReference type="AlphaFoldDB" id="M1W0U6"/>
<sequence length="245" mass="26916">MVLIGLGSKDYRNPMLALTNMTSNATGQPPLNGPHRPGEQRLSQPDAGPDYRKCINCGLTKPLEDFKPFRGTSYVLRCIACRERQRQTTSSALHVVISPSLPELPLPTMTITARQFSIAEATMQQARRDQVAISRAHRVQARDDLQPSPSQTPPLPDIMRGRQELDALHRRHEEERLAGASPSSTPAMREHLGRQRGRALSPSPSSPFSPRSSSLRSPSVASQTISMVESLGSDYQPSSFGVARI</sequence>
<comment type="caution">
    <text evidence="2">The sequence shown here is derived from an EMBL/GenBank/DDBJ whole genome shotgun (WGS) entry which is preliminary data.</text>
</comment>
<organism evidence="2 3">
    <name type="scientific">Claviceps purpurea (strain 20.1)</name>
    <name type="common">Ergot fungus</name>
    <name type="synonym">Sphacelia segetum</name>
    <dbReference type="NCBI Taxonomy" id="1111077"/>
    <lineage>
        <taxon>Eukaryota</taxon>
        <taxon>Fungi</taxon>
        <taxon>Dikarya</taxon>
        <taxon>Ascomycota</taxon>
        <taxon>Pezizomycotina</taxon>
        <taxon>Sordariomycetes</taxon>
        <taxon>Hypocreomycetidae</taxon>
        <taxon>Hypocreales</taxon>
        <taxon>Clavicipitaceae</taxon>
        <taxon>Claviceps</taxon>
    </lineage>
</organism>
<feature type="region of interest" description="Disordered" evidence="1">
    <location>
        <begin position="21"/>
        <end position="47"/>
    </location>
</feature>
<feature type="compositionally biased region" description="Low complexity" evidence="1">
    <location>
        <begin position="200"/>
        <end position="219"/>
    </location>
</feature>
<proteinExistence type="predicted"/>
<keyword evidence="3" id="KW-1185">Reference proteome</keyword>
<reference evidence="2 3" key="1">
    <citation type="journal article" date="2013" name="PLoS Genet.">
        <title>Plant-symbiotic fungi as chemical engineers: Multi-genome analysis of the Clavicipitaceae reveals dynamics of alkaloid loci.</title>
        <authorList>
            <person name="Schardl C.L."/>
            <person name="Young C.A."/>
            <person name="Hesse U."/>
            <person name="Amyotte S.G."/>
            <person name="Andreeva K."/>
            <person name="Calie P.J."/>
            <person name="Fleetwood D.J."/>
            <person name="Haws D.C."/>
            <person name="Moore N."/>
            <person name="Oeser B."/>
            <person name="Panaccione D.G."/>
            <person name="Schweri K.K."/>
            <person name="Voisey C.R."/>
            <person name="Farman M.L."/>
            <person name="Jaromczyk J.W."/>
            <person name="Roe B.A."/>
            <person name="O'Sullivan D.M."/>
            <person name="Scott B."/>
            <person name="Tudzynski P."/>
            <person name="An Z."/>
            <person name="Arnaoudova E.G."/>
            <person name="Bullock C.T."/>
            <person name="Charlton N.D."/>
            <person name="Chen L."/>
            <person name="Cox M."/>
            <person name="Dinkins R.D."/>
            <person name="Florea S."/>
            <person name="Glenn A.E."/>
            <person name="Gordon A."/>
            <person name="Gueldener U."/>
            <person name="Harris D.R."/>
            <person name="Hollin W."/>
            <person name="Jaromczyk J."/>
            <person name="Johnson R.D."/>
            <person name="Khan A.K."/>
            <person name="Leistner E."/>
            <person name="Leuchtmann A."/>
            <person name="Li C."/>
            <person name="Liu J."/>
            <person name="Liu J."/>
            <person name="Liu M."/>
            <person name="Mace W."/>
            <person name="Machado C."/>
            <person name="Nagabhyru P."/>
            <person name="Pan J."/>
            <person name="Schmid J."/>
            <person name="Sugawara K."/>
            <person name="Steiner U."/>
            <person name="Takach J.E."/>
            <person name="Tanaka E."/>
            <person name="Webb J.S."/>
            <person name="Wilson E.V."/>
            <person name="Wiseman J.L."/>
            <person name="Yoshida R."/>
            <person name="Zeng Z."/>
        </authorList>
    </citation>
    <scope>NUCLEOTIDE SEQUENCE [LARGE SCALE GENOMIC DNA]</scope>
    <source>
        <strain evidence="2 3">20.1</strain>
    </source>
</reference>
<evidence type="ECO:0000256" key="1">
    <source>
        <dbReference type="SAM" id="MobiDB-lite"/>
    </source>
</evidence>
<name>M1W0U6_CLAP2</name>
<dbReference type="VEuPathDB" id="FungiDB:CPUR_03914"/>
<gene>
    <name evidence="2" type="ORF">CPUR_03914</name>
</gene>
<evidence type="ECO:0000313" key="3">
    <source>
        <dbReference type="Proteomes" id="UP000016801"/>
    </source>
</evidence>
<dbReference type="Proteomes" id="UP000016801">
    <property type="component" value="Unassembled WGS sequence"/>
</dbReference>
<protein>
    <submittedName>
        <fullName evidence="2">Uncharacterized protein</fullName>
    </submittedName>
</protein>
<accession>M1W0U6</accession>